<dbReference type="InterPro" id="IPR051020">
    <property type="entry name" value="ALDH-related_metabolic_enz"/>
</dbReference>
<keyword evidence="2 4" id="KW-0560">Oxidoreductase</keyword>
<dbReference type="Gene3D" id="3.40.605.10">
    <property type="entry name" value="Aldehyde Dehydrogenase, Chain A, domain 1"/>
    <property type="match status" value="1"/>
</dbReference>
<gene>
    <name evidence="4" type="ORF">MNBD_GAMMA11-871</name>
</gene>
<dbReference type="GO" id="GO:0008911">
    <property type="term" value="F:lactaldehyde dehydrogenase (NAD+) activity"/>
    <property type="evidence" value="ECO:0007669"/>
    <property type="project" value="TreeGrafter"/>
</dbReference>
<dbReference type="GO" id="GO:0008886">
    <property type="term" value="F:glyceraldehyde-3-phosphate dehydrogenase (NADP+) (non-phosphorylating) activity"/>
    <property type="evidence" value="ECO:0007669"/>
    <property type="project" value="UniProtKB-EC"/>
</dbReference>
<dbReference type="InterPro" id="IPR016162">
    <property type="entry name" value="Ald_DH_N"/>
</dbReference>
<organism evidence="4">
    <name type="scientific">hydrothermal vent metagenome</name>
    <dbReference type="NCBI Taxonomy" id="652676"/>
    <lineage>
        <taxon>unclassified sequences</taxon>
        <taxon>metagenomes</taxon>
        <taxon>ecological metagenomes</taxon>
    </lineage>
</organism>
<name>A0A3B0XEJ9_9ZZZZ</name>
<evidence type="ECO:0000259" key="3">
    <source>
        <dbReference type="Pfam" id="PF00171"/>
    </source>
</evidence>
<dbReference type="PANTHER" id="PTHR42991:SF1">
    <property type="entry name" value="ALDEHYDE DEHYDROGENASE"/>
    <property type="match status" value="1"/>
</dbReference>
<feature type="domain" description="Aldehyde dehydrogenase" evidence="3">
    <location>
        <begin position="15"/>
        <end position="466"/>
    </location>
</feature>
<accession>A0A3B0XEJ9</accession>
<dbReference type="InterPro" id="IPR015590">
    <property type="entry name" value="Aldehyde_DH_dom"/>
</dbReference>
<dbReference type="EMBL" id="UOFG01000283">
    <property type="protein sequence ID" value="VAW66735.1"/>
    <property type="molecule type" value="Genomic_DNA"/>
</dbReference>
<evidence type="ECO:0000256" key="1">
    <source>
        <dbReference type="ARBA" id="ARBA00009986"/>
    </source>
</evidence>
<evidence type="ECO:0000313" key="4">
    <source>
        <dbReference type="EMBL" id="VAW66735.1"/>
    </source>
</evidence>
<reference evidence="4" key="1">
    <citation type="submission" date="2018-06" db="EMBL/GenBank/DDBJ databases">
        <authorList>
            <person name="Zhirakovskaya E."/>
        </authorList>
    </citation>
    <scope>NUCLEOTIDE SEQUENCE</scope>
</reference>
<comment type="similarity">
    <text evidence="1">Belongs to the aldehyde dehydrogenase family.</text>
</comment>
<dbReference type="InterPro" id="IPR016163">
    <property type="entry name" value="Ald_DH_C"/>
</dbReference>
<proteinExistence type="inferred from homology"/>
<dbReference type="PANTHER" id="PTHR42991">
    <property type="entry name" value="ALDEHYDE DEHYDROGENASE"/>
    <property type="match status" value="1"/>
</dbReference>
<protein>
    <submittedName>
        <fullName evidence="4">Glyceraldehyde-3-phosphate dehydrogenase (NADP(+))</fullName>
        <ecNumber evidence="4">1.2.1.9</ecNumber>
    </submittedName>
</protein>
<dbReference type="InterPro" id="IPR016161">
    <property type="entry name" value="Ald_DH/histidinol_DH"/>
</dbReference>
<dbReference type="AlphaFoldDB" id="A0A3B0XEJ9"/>
<dbReference type="SUPFAM" id="SSF53720">
    <property type="entry name" value="ALDH-like"/>
    <property type="match status" value="1"/>
</dbReference>
<evidence type="ECO:0000256" key="2">
    <source>
        <dbReference type="ARBA" id="ARBA00023002"/>
    </source>
</evidence>
<sequence length="478" mass="51408">MPDNFKLLIPDAKADGTIDVTAPFDGALIATIETGGSDAVEQALVTAHALYRDKKNGLTPEKRIRILEKTADIMQSRFDELAIEAAREGGKPLSDSKVEVARAIDGIKNCVEVLRMEHGEEIPMGKNTASMNRLAFTTREPIGVVVAVSAFNHPLNLAVHQIGPAIASGCPVIIKPANDTPLSCFRLISFLYEAGLPEGWCQGIVTSTLQAATQLVTDKRVAFFSFIGSAGVGWHLRSKLAAGTRCALEHGGAAPVIVAGDAEMDDAVAVLAKGGFYHAGQVCVSVQRVFAHKSIARNLAERIAEAGAKMKVGDPTQADTEIGPLIRHSETNRVDEWVKDALEKGAELIVGGNKLSDSTYEATVLFNAPADATISSREIFGPVICVYEYDDIDEAIERANSLDVSFQAAVFSKNIDTCMHVFKQIDAAAVMVNDHTAFRVDWMPFAGLKQSGHGVGGIPYTFREMQIEKMMVIRSPSL</sequence>
<dbReference type="Pfam" id="PF00171">
    <property type="entry name" value="Aldedh"/>
    <property type="match status" value="1"/>
</dbReference>
<dbReference type="EC" id="1.2.1.9" evidence="4"/>
<dbReference type="Gene3D" id="3.40.309.10">
    <property type="entry name" value="Aldehyde Dehydrogenase, Chain A, domain 2"/>
    <property type="match status" value="1"/>
</dbReference>